<reference evidence="5" key="2">
    <citation type="submission" date="2021-04" db="EMBL/GenBank/DDBJ databases">
        <authorList>
            <person name="Gilroy R."/>
        </authorList>
    </citation>
    <scope>NUCLEOTIDE SEQUENCE</scope>
    <source>
        <strain evidence="5">2239</strain>
    </source>
</reference>
<dbReference type="InterPro" id="IPR017853">
    <property type="entry name" value="GH"/>
</dbReference>
<dbReference type="SMART" id="SM00642">
    <property type="entry name" value="Aamy"/>
    <property type="match status" value="1"/>
</dbReference>
<dbReference type="Gene3D" id="3.20.20.80">
    <property type="entry name" value="Glycosidases"/>
    <property type="match status" value="1"/>
</dbReference>
<evidence type="ECO:0000259" key="4">
    <source>
        <dbReference type="SMART" id="SM00642"/>
    </source>
</evidence>
<dbReference type="InterPro" id="IPR022567">
    <property type="entry name" value="DUF3459"/>
</dbReference>
<evidence type="ECO:0000256" key="3">
    <source>
        <dbReference type="ARBA" id="ARBA00023295"/>
    </source>
</evidence>
<name>A0A9D2AEY5_9FIRM</name>
<dbReference type="GO" id="GO:0004556">
    <property type="term" value="F:alpha-amylase activity"/>
    <property type="evidence" value="ECO:0007669"/>
    <property type="project" value="TreeGrafter"/>
</dbReference>
<dbReference type="SUPFAM" id="SSF51011">
    <property type="entry name" value="Glycosyl hydrolase domain"/>
    <property type="match status" value="1"/>
</dbReference>
<comment type="similarity">
    <text evidence="1">Belongs to the glycosyl hydrolase 13 family.</text>
</comment>
<evidence type="ECO:0000313" key="6">
    <source>
        <dbReference type="Proteomes" id="UP000824193"/>
    </source>
</evidence>
<dbReference type="GO" id="GO:0009313">
    <property type="term" value="P:oligosaccharide catabolic process"/>
    <property type="evidence" value="ECO:0007669"/>
    <property type="project" value="TreeGrafter"/>
</dbReference>
<dbReference type="PANTHER" id="PTHR10357">
    <property type="entry name" value="ALPHA-AMYLASE FAMILY MEMBER"/>
    <property type="match status" value="1"/>
</dbReference>
<dbReference type="AlphaFoldDB" id="A0A9D2AEY5"/>
<keyword evidence="3" id="KW-0326">Glycosidase</keyword>
<reference evidence="5" key="1">
    <citation type="journal article" date="2021" name="PeerJ">
        <title>Extensive microbial diversity within the chicken gut microbiome revealed by metagenomics and culture.</title>
        <authorList>
            <person name="Gilroy R."/>
            <person name="Ravi A."/>
            <person name="Getino M."/>
            <person name="Pursley I."/>
            <person name="Horton D.L."/>
            <person name="Alikhan N.F."/>
            <person name="Baker D."/>
            <person name="Gharbi K."/>
            <person name="Hall N."/>
            <person name="Watson M."/>
            <person name="Adriaenssens E.M."/>
            <person name="Foster-Nyarko E."/>
            <person name="Jarju S."/>
            <person name="Secka A."/>
            <person name="Antonio M."/>
            <person name="Oren A."/>
            <person name="Chaudhuri R.R."/>
            <person name="La Ragione R."/>
            <person name="Hildebrand F."/>
            <person name="Pallen M.J."/>
        </authorList>
    </citation>
    <scope>NUCLEOTIDE SEQUENCE</scope>
    <source>
        <strain evidence="5">2239</strain>
    </source>
</reference>
<evidence type="ECO:0000256" key="2">
    <source>
        <dbReference type="ARBA" id="ARBA00022801"/>
    </source>
</evidence>
<sequence length="561" mass="62311">MERKWWQDKVCYQIWPKSFQDSNGDGVGDIPGILRRLDYLKELGVDILWLSPVYKSPLADEGYDIADYRDIDPRFGTMEDMERLLAETKRRGMYVVMDLVVNHCSDEHPWFQQALADPEGPYGKYFYFRKGKNGAPPTNWRSYFGGSVWSPVPGRDDLYYLHLFCQKQPDLDWENPAVRREVVEMVNWWLDKGVAGFRVDAIVNIGKPAVLEDYAPDRPDGLADCRKMLADPVARRRLHGYLAQLRDEAFAPHNAFTVGEVFDTDPAELQLFIGQNGFFSSMFDFAAACWGGSPKGWYDAKKPGPDNYRDCAFASARAADGVGFLSNIIENHDEPRGVSRYLPEEASGDPRAKKALAAVQMLLPGLPFLYQGQEAGMTNTVFPSIDAVDDVNTRGEYAAALAAGFSPDEALARVARWSRDNARTPVQWTADHAAGFTTGTPWMAVNPNYTQVNVAAQQGVEGSVLEFYKSLIRLRKNDKYKEALVWGGFEPLHQDQSGLAAFVRAGGGRTLAVASNLSGEPQRVDLPGTTKEVLLCSDGAPGLTDDALILAPWQAAVVELA</sequence>
<dbReference type="InterPro" id="IPR013780">
    <property type="entry name" value="Glyco_hydro_b"/>
</dbReference>
<comment type="caution">
    <text evidence="5">The sequence shown here is derived from an EMBL/GenBank/DDBJ whole genome shotgun (WGS) entry which is preliminary data.</text>
</comment>
<dbReference type="Pfam" id="PF00128">
    <property type="entry name" value="Alpha-amylase"/>
    <property type="match status" value="1"/>
</dbReference>
<evidence type="ECO:0000313" key="5">
    <source>
        <dbReference type="EMBL" id="HIX06357.1"/>
    </source>
</evidence>
<dbReference type="Gene3D" id="3.90.400.10">
    <property type="entry name" value="Oligo-1,6-glucosidase, Domain 2"/>
    <property type="match status" value="1"/>
</dbReference>
<dbReference type="Pfam" id="PF11941">
    <property type="entry name" value="DUF3459"/>
    <property type="match status" value="1"/>
</dbReference>
<dbReference type="Proteomes" id="UP000824193">
    <property type="component" value="Unassembled WGS sequence"/>
</dbReference>
<feature type="domain" description="Glycosyl hydrolase family 13 catalytic" evidence="4">
    <location>
        <begin position="13"/>
        <end position="423"/>
    </location>
</feature>
<dbReference type="InterPro" id="IPR006047">
    <property type="entry name" value="GH13_cat_dom"/>
</dbReference>
<gene>
    <name evidence="5" type="ORF">H9865_09745</name>
</gene>
<dbReference type="FunFam" id="3.90.400.10:FF:000002">
    <property type="entry name" value="Sucrose isomerase"/>
    <property type="match status" value="1"/>
</dbReference>
<dbReference type="CDD" id="cd11333">
    <property type="entry name" value="AmyAc_SI_OligoGlu_DGase"/>
    <property type="match status" value="1"/>
</dbReference>
<dbReference type="SUPFAM" id="SSF51445">
    <property type="entry name" value="(Trans)glycosidases"/>
    <property type="match status" value="1"/>
</dbReference>
<dbReference type="InterPro" id="IPR045857">
    <property type="entry name" value="O16G_dom_2"/>
</dbReference>
<proteinExistence type="inferred from homology"/>
<accession>A0A9D2AEY5</accession>
<keyword evidence="2" id="KW-0378">Hydrolase</keyword>
<dbReference type="EMBL" id="DXFW01000034">
    <property type="protein sequence ID" value="HIX06357.1"/>
    <property type="molecule type" value="Genomic_DNA"/>
</dbReference>
<protein>
    <submittedName>
        <fullName evidence="5">Alpha-glucosidase</fullName>
    </submittedName>
</protein>
<organism evidence="5 6">
    <name type="scientific">Candidatus Allofournierella pullicola</name>
    <dbReference type="NCBI Taxonomy" id="2838596"/>
    <lineage>
        <taxon>Bacteria</taxon>
        <taxon>Bacillati</taxon>
        <taxon>Bacillota</taxon>
        <taxon>Clostridia</taxon>
        <taxon>Eubacteriales</taxon>
        <taxon>Oscillospiraceae</taxon>
        <taxon>Allofournierella</taxon>
    </lineage>
</organism>
<dbReference type="Gene3D" id="2.60.40.1180">
    <property type="entry name" value="Golgi alpha-mannosidase II"/>
    <property type="match status" value="1"/>
</dbReference>
<evidence type="ECO:0000256" key="1">
    <source>
        <dbReference type="ARBA" id="ARBA00008061"/>
    </source>
</evidence>
<dbReference type="PANTHER" id="PTHR10357:SF179">
    <property type="entry name" value="NEUTRAL AND BASIC AMINO ACID TRANSPORT PROTEIN RBAT"/>
    <property type="match status" value="1"/>
</dbReference>